<protein>
    <submittedName>
        <fullName evidence="2">Replication protein A</fullName>
    </submittedName>
</protein>
<keyword evidence="2" id="KW-0614">Plasmid</keyword>
<dbReference type="AlphaFoldDB" id="A0A0P0ZG77"/>
<sequence length="418" mass="48141">MSAASAGAYRPSRRGESNSLRRGQSKTHRNHQPEFNGKTPRGMASKVVACIRHHDWCRNADLIALRQKGYTPYSRMFDRTFRPKPMRITARSESREALSALSLVLAANCDYSPDSEYMFEIMLPVEEMARRMGVLHVYESGRKAYDVLLNALRVLEQLDYVVVHRDRDADSGQNKPMRVFLTENFFTSRGMSLETVREALHKYRQWAVASGIAESMKEKHERHQLKMARLGINIDNHHSLKNRLKKIKRWVVSPDLREEKQRVMSDIEAALDGHSQKLRQLRPRGGTDRYQQAWTRWTSSPECYPALKYKLEAAVKDEHPQLHVTDAEKYYRMLLERAGVPLSYNIRPTPFTRLLHAVSAHLMLVSPDARQDDPCAQSVYNPFLTWFSRPFPPSSAPASALQPDSHVINFEQADKHST</sequence>
<name>A0A0P0ZG77_ERWAM</name>
<geneLocation type="plasmid" evidence="2">
    <name>pEA68</name>
</geneLocation>
<evidence type="ECO:0000256" key="1">
    <source>
        <dbReference type="SAM" id="MobiDB-lite"/>
    </source>
</evidence>
<evidence type="ECO:0000313" key="2">
    <source>
        <dbReference type="EMBL" id="CDM08048.1"/>
    </source>
</evidence>
<accession>A0A0P0ZG77</accession>
<reference evidence="2" key="1">
    <citation type="submission" date="2013-11" db="EMBL/GenBank/DDBJ databases">
        <title>The novel cryptic plasmid pEA68 of Erwinia amylovora strain 692 and definition of a novel family of plasmids.</title>
        <authorList>
            <person name="Ismail E."/>
            <person name="Blom J."/>
            <person name="Bultreys A."/>
            <person name="Ivanovic M."/>
            <person name="Obradovic A."/>
            <person name="Van Doorn J."/>
            <person name="Bergsma-Vlami M."/>
            <person name="Maes M."/>
            <person name="Willems A."/>
            <person name="Stockwell V."/>
            <person name="Smits T.H.M."/>
            <person name="Pulawska J."/>
        </authorList>
    </citation>
    <scope>NUCLEOTIDE SEQUENCE [LARGE SCALE GENOMIC DNA]</scope>
    <source>
        <strain evidence="2">692</strain>
        <plasmid evidence="2">pEA68</plasmid>
    </source>
</reference>
<proteinExistence type="predicted"/>
<dbReference type="EMBL" id="HG813238">
    <property type="protein sequence ID" value="CDM08048.1"/>
    <property type="molecule type" value="Genomic_DNA"/>
</dbReference>
<organism evidence="2">
    <name type="scientific">Erwinia amylovora</name>
    <name type="common">Fire blight bacteria</name>
    <dbReference type="NCBI Taxonomy" id="552"/>
    <lineage>
        <taxon>Bacteria</taxon>
        <taxon>Pseudomonadati</taxon>
        <taxon>Pseudomonadota</taxon>
        <taxon>Gammaproteobacteria</taxon>
        <taxon>Enterobacterales</taxon>
        <taxon>Erwiniaceae</taxon>
        <taxon>Erwinia</taxon>
    </lineage>
</organism>
<gene>
    <name evidence="2" type="primary">repA</name>
    <name evidence="2" type="ORF">EAMY692_p10001</name>
</gene>
<feature type="region of interest" description="Disordered" evidence="1">
    <location>
        <begin position="1"/>
        <end position="41"/>
    </location>
</feature>